<accession>A0AAV7F754</accession>
<keyword evidence="2" id="KW-1185">Reference proteome</keyword>
<comment type="caution">
    <text evidence="1">The sequence shown here is derived from an EMBL/GenBank/DDBJ whole genome shotgun (WGS) entry which is preliminary data.</text>
</comment>
<evidence type="ECO:0000313" key="2">
    <source>
        <dbReference type="Proteomes" id="UP000825729"/>
    </source>
</evidence>
<name>A0AAV7F754_ARIFI</name>
<protein>
    <submittedName>
        <fullName evidence="1">Uncharacterized protein</fullName>
    </submittedName>
</protein>
<reference evidence="1 2" key="1">
    <citation type="submission" date="2021-07" db="EMBL/GenBank/DDBJ databases">
        <title>The Aristolochia fimbriata genome: insights into angiosperm evolution, floral development and chemical biosynthesis.</title>
        <authorList>
            <person name="Jiao Y."/>
        </authorList>
    </citation>
    <scope>NUCLEOTIDE SEQUENCE [LARGE SCALE GENOMIC DNA]</scope>
    <source>
        <strain evidence="1">IBCAS-2021</strain>
        <tissue evidence="1">Leaf</tissue>
    </source>
</reference>
<evidence type="ECO:0000313" key="1">
    <source>
        <dbReference type="EMBL" id="KAG9456982.1"/>
    </source>
</evidence>
<gene>
    <name evidence="1" type="ORF">H6P81_001490</name>
</gene>
<proteinExistence type="predicted"/>
<sequence>MRLEYSGLLYEKSPKINSEGDEKICRGLFLMLESDLEVPVKGPKWDLLETIMPLRH</sequence>
<dbReference type="EMBL" id="JAINDJ010000002">
    <property type="protein sequence ID" value="KAG9456982.1"/>
    <property type="molecule type" value="Genomic_DNA"/>
</dbReference>
<organism evidence="1 2">
    <name type="scientific">Aristolochia fimbriata</name>
    <name type="common">White veined hardy Dutchman's pipe vine</name>
    <dbReference type="NCBI Taxonomy" id="158543"/>
    <lineage>
        <taxon>Eukaryota</taxon>
        <taxon>Viridiplantae</taxon>
        <taxon>Streptophyta</taxon>
        <taxon>Embryophyta</taxon>
        <taxon>Tracheophyta</taxon>
        <taxon>Spermatophyta</taxon>
        <taxon>Magnoliopsida</taxon>
        <taxon>Magnoliidae</taxon>
        <taxon>Piperales</taxon>
        <taxon>Aristolochiaceae</taxon>
        <taxon>Aristolochia</taxon>
    </lineage>
</organism>
<dbReference type="AlphaFoldDB" id="A0AAV7F754"/>
<dbReference type="Proteomes" id="UP000825729">
    <property type="component" value="Unassembled WGS sequence"/>
</dbReference>